<gene>
    <name evidence="1" type="ORF">PL8927_550112</name>
</gene>
<name>A0A7Z9E0M4_9CYAN</name>
<dbReference type="AlphaFoldDB" id="A0A7Z9E0M4"/>
<comment type="caution">
    <text evidence="1">The sequence shown here is derived from an EMBL/GenBank/DDBJ whole genome shotgun (WGS) entry which is preliminary data.</text>
</comment>
<sequence>MLGRSRQTRLDQEQHQSDICRSGEQFPALDSFCDCQLPTIYYRPYYND</sequence>
<evidence type="ECO:0000313" key="2">
    <source>
        <dbReference type="Proteomes" id="UP000184550"/>
    </source>
</evidence>
<keyword evidence="2" id="KW-1185">Reference proteome</keyword>
<proteinExistence type="predicted"/>
<protein>
    <submittedName>
        <fullName evidence="1">Uncharacterized protein</fullName>
    </submittedName>
</protein>
<dbReference type="Proteomes" id="UP000184550">
    <property type="component" value="Unassembled WGS sequence"/>
</dbReference>
<dbReference type="EMBL" id="CZCU02000130">
    <property type="protein sequence ID" value="VXD16826.1"/>
    <property type="molecule type" value="Genomic_DNA"/>
</dbReference>
<reference evidence="1" key="1">
    <citation type="submission" date="2019-10" db="EMBL/GenBank/DDBJ databases">
        <authorList>
            <consortium name="Genoscope - CEA"/>
            <person name="William W."/>
        </authorList>
    </citation>
    <scope>NUCLEOTIDE SEQUENCE [LARGE SCALE GENOMIC DNA]</scope>
    <source>
        <strain evidence="1">BBR_PRJEB10992</strain>
    </source>
</reference>
<organism evidence="1 2">
    <name type="scientific">Planktothrix serta PCC 8927</name>
    <dbReference type="NCBI Taxonomy" id="671068"/>
    <lineage>
        <taxon>Bacteria</taxon>
        <taxon>Bacillati</taxon>
        <taxon>Cyanobacteriota</taxon>
        <taxon>Cyanophyceae</taxon>
        <taxon>Oscillatoriophycideae</taxon>
        <taxon>Oscillatoriales</taxon>
        <taxon>Microcoleaceae</taxon>
        <taxon>Planktothrix</taxon>
    </lineage>
</organism>
<accession>A0A7Z9E0M4</accession>
<evidence type="ECO:0000313" key="1">
    <source>
        <dbReference type="EMBL" id="VXD16826.1"/>
    </source>
</evidence>